<gene>
    <name evidence="4" type="ORF">SacxiDRAFT_2937</name>
</gene>
<dbReference type="eggNOG" id="COG0657">
    <property type="taxonomic scope" value="Bacteria"/>
</dbReference>
<dbReference type="HOGENOM" id="CLU_012494_13_2_11"/>
<evidence type="ECO:0000259" key="3">
    <source>
        <dbReference type="Pfam" id="PF07859"/>
    </source>
</evidence>
<dbReference type="InterPro" id="IPR002168">
    <property type="entry name" value="Lipase_GDXG_HIS_AS"/>
</dbReference>
<name>I0V4U6_9PSEU</name>
<protein>
    <submittedName>
        <fullName evidence="4">Esterase/lipase</fullName>
    </submittedName>
</protein>
<dbReference type="Gene3D" id="3.40.50.1820">
    <property type="entry name" value="alpha/beta hydrolase"/>
    <property type="match status" value="1"/>
</dbReference>
<feature type="domain" description="Alpha/beta hydrolase fold-3" evidence="3">
    <location>
        <begin position="96"/>
        <end position="289"/>
    </location>
</feature>
<dbReference type="SUPFAM" id="SSF53474">
    <property type="entry name" value="alpha/beta-Hydrolases"/>
    <property type="match status" value="1"/>
</dbReference>
<dbReference type="PANTHER" id="PTHR48081:SF8">
    <property type="entry name" value="ALPHA_BETA HYDROLASE FOLD-3 DOMAIN-CONTAINING PROTEIN-RELATED"/>
    <property type="match status" value="1"/>
</dbReference>
<evidence type="ECO:0000313" key="5">
    <source>
        <dbReference type="Proteomes" id="UP000004691"/>
    </source>
</evidence>
<reference evidence="4 5" key="1">
    <citation type="submission" date="2012-01" db="EMBL/GenBank/DDBJ databases">
        <title>Improved High-Quality Draft sequence of Saccharomonospora xinjiangensis XJ-54.</title>
        <authorList>
            <consortium name="US DOE Joint Genome Institute"/>
            <person name="Lucas S."/>
            <person name="Han J."/>
            <person name="Lapidus A."/>
            <person name="Cheng J.-F."/>
            <person name="Goodwin L."/>
            <person name="Pitluck S."/>
            <person name="Peters L."/>
            <person name="Mikhailova N."/>
            <person name="Teshima H."/>
            <person name="Detter J.C."/>
            <person name="Han C."/>
            <person name="Tapia R."/>
            <person name="Land M."/>
            <person name="Hauser L."/>
            <person name="Kyrpides N."/>
            <person name="Ivanova N."/>
            <person name="Pagani I."/>
            <person name="Brambilla E.-M."/>
            <person name="Klenk H.-P."/>
            <person name="Woyke T."/>
        </authorList>
    </citation>
    <scope>NUCLEOTIDE SEQUENCE [LARGE SCALE GENOMIC DNA]</scope>
    <source>
        <strain evidence="4 5">XJ-54</strain>
    </source>
</reference>
<dbReference type="GO" id="GO:0016787">
    <property type="term" value="F:hydrolase activity"/>
    <property type="evidence" value="ECO:0007669"/>
    <property type="project" value="UniProtKB-KW"/>
</dbReference>
<dbReference type="STRING" id="882086.SacxiDRAFT_2937"/>
<keyword evidence="2" id="KW-0378">Hydrolase</keyword>
<dbReference type="InterPro" id="IPR050300">
    <property type="entry name" value="GDXG_lipolytic_enzyme"/>
</dbReference>
<evidence type="ECO:0000313" key="4">
    <source>
        <dbReference type="EMBL" id="EID55149.1"/>
    </source>
</evidence>
<dbReference type="Pfam" id="PF07859">
    <property type="entry name" value="Abhydrolase_3"/>
    <property type="match status" value="1"/>
</dbReference>
<dbReference type="Proteomes" id="UP000004691">
    <property type="component" value="Unassembled WGS sequence"/>
</dbReference>
<dbReference type="AlphaFoldDB" id="I0V4U6"/>
<evidence type="ECO:0000256" key="1">
    <source>
        <dbReference type="ARBA" id="ARBA00010515"/>
    </source>
</evidence>
<keyword evidence="5" id="KW-1185">Reference proteome</keyword>
<proteinExistence type="inferred from homology"/>
<comment type="similarity">
    <text evidence="1">Belongs to the 'GDXG' lipolytic enzyme family.</text>
</comment>
<evidence type="ECO:0000256" key="2">
    <source>
        <dbReference type="ARBA" id="ARBA00022801"/>
    </source>
</evidence>
<dbReference type="EMBL" id="JH636049">
    <property type="protein sequence ID" value="EID55149.1"/>
    <property type="molecule type" value="Genomic_DNA"/>
</dbReference>
<dbReference type="PROSITE" id="PS01173">
    <property type="entry name" value="LIPASE_GDXG_HIS"/>
    <property type="match status" value="1"/>
</dbReference>
<dbReference type="InterPro" id="IPR013094">
    <property type="entry name" value="AB_hydrolase_3"/>
</dbReference>
<sequence>MTTVADRYGDPMKLGLSQLIDPRLIPLIDSTRAFYERRGMGRGPGSWSELRAVRAEAPSPAPSNPPAAVEIVGWGDRTVPVRIHVPGSASPRGVLLDIHGGGFYLGSAAGNDVRNRELADSLGIAVVSVDYRLAPEDPWPAAPDDCEAAALWLAEHAATRFGTSRLAIGGFSAGATLAMTTLVRLRDRSTAAFAAAVLQFGTYDLSGQTPSGRLIADEYFLDAYAGRAPDRTHPDISPIYADPEGLPPVLIIVGEEDILLRDNLAMAARLAAADVDVDLRVYPAAPHGLTVHRTPMADAALDDLHAWLATHLTS</sequence>
<accession>I0V4U6</accession>
<organism evidence="4 5">
    <name type="scientific">Saccharomonospora xinjiangensis XJ-54</name>
    <dbReference type="NCBI Taxonomy" id="882086"/>
    <lineage>
        <taxon>Bacteria</taxon>
        <taxon>Bacillati</taxon>
        <taxon>Actinomycetota</taxon>
        <taxon>Actinomycetes</taxon>
        <taxon>Pseudonocardiales</taxon>
        <taxon>Pseudonocardiaceae</taxon>
        <taxon>Saccharomonospora</taxon>
    </lineage>
</organism>
<dbReference type="InterPro" id="IPR029058">
    <property type="entry name" value="AB_hydrolase_fold"/>
</dbReference>
<dbReference type="PANTHER" id="PTHR48081">
    <property type="entry name" value="AB HYDROLASE SUPERFAMILY PROTEIN C4A8.06C"/>
    <property type="match status" value="1"/>
</dbReference>